<reference evidence="1 2" key="1">
    <citation type="submission" date="2015-08" db="EMBL/GenBank/DDBJ databases">
        <authorList>
            <person name="Adams C.A."/>
            <person name="Ardeshna N.S."/>
            <person name="Badithe A.V."/>
            <person name="Badrani J.H."/>
            <person name="Birkholz E.A."/>
            <person name="Butler M."/>
            <person name="Chu A."/>
            <person name="Farmer C.N."/>
            <person name="Frischer G.M."/>
            <person name="Hsieh L.Y."/>
            <person name="Jackson K.B."/>
            <person name="Kagy D.N."/>
            <person name="Kendall J.C."/>
            <person name="Lin C.Y."/>
            <person name="Morgan M.N."/>
            <person name="Nachnani R."/>
            <person name="Nadeau S.M."/>
            <person name="Parikh M."/>
            <person name="Perez M.V."/>
            <person name="Peters C.E."/>
            <person name="Pogliano J."/>
            <person name="Popescu N.I."/>
            <person name="Shiao R."/>
            <person name="Song C.L."/>
            <person name="Ting J.M."/>
            <person name="Udani D.R."/>
            <person name="Waller L.B."/>
            <person name="Wang A.Y."/>
            <person name="Wu C.E."/>
            <person name="Yang A.B."/>
            <person name="Yao J."/>
            <person name="Zhang B.H."/>
            <person name="Anders K.R."/>
            <person name="Bradley K.W."/>
            <person name="Asai D.J."/>
            <person name="Bowman C.A."/>
            <person name="Russell D.A."/>
            <person name="Pope W.H."/>
            <person name="Jacobs-Sera D."/>
            <person name="Hendrix R.W."/>
            <person name="Hatfull G.F."/>
        </authorList>
    </citation>
    <scope>NUCLEOTIDE SEQUENCE [LARGE SCALE GENOMIC DNA]</scope>
</reference>
<dbReference type="Proteomes" id="UP000224265">
    <property type="component" value="Segment"/>
</dbReference>
<protein>
    <submittedName>
        <fullName evidence="1">Uncharacterized protein</fullName>
    </submittedName>
</protein>
<evidence type="ECO:0000313" key="2">
    <source>
        <dbReference type="Proteomes" id="UP000224265"/>
    </source>
</evidence>
<accession>A0A0Y0DAR6</accession>
<evidence type="ECO:0000313" key="1">
    <source>
        <dbReference type="EMBL" id="AMB17308.1"/>
    </source>
</evidence>
<dbReference type="EMBL" id="KT591076">
    <property type="protein sequence ID" value="AMB17308.1"/>
    <property type="molecule type" value="Genomic_DNA"/>
</dbReference>
<gene>
    <name evidence="1" type="ORF">SEA_WEISS13_94</name>
</gene>
<organism evidence="1 2">
    <name type="scientific">Mycobacterium phage Weiss13</name>
    <dbReference type="NCBI Taxonomy" id="1784843"/>
    <lineage>
        <taxon>Viruses</taxon>
        <taxon>Duplodnaviria</taxon>
        <taxon>Heunggongvirae</taxon>
        <taxon>Uroviricota</taxon>
        <taxon>Caudoviricetes</taxon>
        <taxon>Papyrusvirus</taxon>
        <taxon>Papyrusvirus send513</taxon>
    </lineage>
</organism>
<name>A0A0Y0DAR6_9CAUD</name>
<proteinExistence type="predicted"/>
<sequence length="39" mass="4659">MLKDIRFVLACMVFEAVDWLHSALEAKIDSWCEEDTWTR</sequence>